<dbReference type="EMBL" id="KN838675">
    <property type="protein sequence ID" value="KIJ98193.1"/>
    <property type="molecule type" value="Genomic_DNA"/>
</dbReference>
<gene>
    <name evidence="1" type="ORF">K443DRAFT_104355</name>
</gene>
<proteinExistence type="predicted"/>
<protein>
    <submittedName>
        <fullName evidence="1">Unplaced genomic scaffold K443scaffold_140, whole genome shotgun sequence</fullName>
    </submittedName>
</protein>
<keyword evidence="2" id="KW-1185">Reference proteome</keyword>
<accession>A0A0C9X9S1</accession>
<organism evidence="1 2">
    <name type="scientific">Laccaria amethystina LaAM-08-1</name>
    <dbReference type="NCBI Taxonomy" id="1095629"/>
    <lineage>
        <taxon>Eukaryota</taxon>
        <taxon>Fungi</taxon>
        <taxon>Dikarya</taxon>
        <taxon>Basidiomycota</taxon>
        <taxon>Agaricomycotina</taxon>
        <taxon>Agaricomycetes</taxon>
        <taxon>Agaricomycetidae</taxon>
        <taxon>Agaricales</taxon>
        <taxon>Agaricineae</taxon>
        <taxon>Hydnangiaceae</taxon>
        <taxon>Laccaria</taxon>
    </lineage>
</organism>
<feature type="non-terminal residue" evidence="1">
    <location>
        <position position="1"/>
    </location>
</feature>
<dbReference type="AlphaFoldDB" id="A0A0C9X9S1"/>
<evidence type="ECO:0000313" key="2">
    <source>
        <dbReference type="Proteomes" id="UP000054477"/>
    </source>
</evidence>
<sequence>TVETLITHAFRWTVQAMGFQRLWVAGVTEILGKSYFLCYDRSAQLEGKQSGPFGWGLKPMGFTCQGLWVTGYRRLMGYGGLQTLAHHYAHQLGGPKKAWDFRGYGLSEAWVTRVLTVPVLGFSWKLIRKGKECIKKGFPCISEA</sequence>
<reference evidence="2" key="2">
    <citation type="submission" date="2015-01" db="EMBL/GenBank/DDBJ databases">
        <title>Evolutionary Origins and Diversification of the Mycorrhizal Mutualists.</title>
        <authorList>
            <consortium name="DOE Joint Genome Institute"/>
            <consortium name="Mycorrhizal Genomics Consortium"/>
            <person name="Kohler A."/>
            <person name="Kuo A."/>
            <person name="Nagy L.G."/>
            <person name="Floudas D."/>
            <person name="Copeland A."/>
            <person name="Barry K.W."/>
            <person name="Cichocki N."/>
            <person name="Veneault-Fourrey C."/>
            <person name="LaButti K."/>
            <person name="Lindquist E.A."/>
            <person name="Lipzen A."/>
            <person name="Lundell T."/>
            <person name="Morin E."/>
            <person name="Murat C."/>
            <person name="Riley R."/>
            <person name="Ohm R."/>
            <person name="Sun H."/>
            <person name="Tunlid A."/>
            <person name="Henrissat B."/>
            <person name="Grigoriev I.V."/>
            <person name="Hibbett D.S."/>
            <person name="Martin F."/>
        </authorList>
    </citation>
    <scope>NUCLEOTIDE SEQUENCE [LARGE SCALE GENOMIC DNA]</scope>
    <source>
        <strain evidence="2">LaAM-08-1</strain>
    </source>
</reference>
<evidence type="ECO:0000313" key="1">
    <source>
        <dbReference type="EMBL" id="KIJ98193.1"/>
    </source>
</evidence>
<reference evidence="1 2" key="1">
    <citation type="submission" date="2014-04" db="EMBL/GenBank/DDBJ databases">
        <authorList>
            <consortium name="DOE Joint Genome Institute"/>
            <person name="Kuo A."/>
            <person name="Kohler A."/>
            <person name="Nagy L.G."/>
            <person name="Floudas D."/>
            <person name="Copeland A."/>
            <person name="Barry K.W."/>
            <person name="Cichocki N."/>
            <person name="Veneault-Fourrey C."/>
            <person name="LaButti K."/>
            <person name="Lindquist E.A."/>
            <person name="Lipzen A."/>
            <person name="Lundell T."/>
            <person name="Morin E."/>
            <person name="Murat C."/>
            <person name="Sun H."/>
            <person name="Tunlid A."/>
            <person name="Henrissat B."/>
            <person name="Grigoriev I.V."/>
            <person name="Hibbett D.S."/>
            <person name="Martin F."/>
            <person name="Nordberg H.P."/>
            <person name="Cantor M.N."/>
            <person name="Hua S.X."/>
        </authorList>
    </citation>
    <scope>NUCLEOTIDE SEQUENCE [LARGE SCALE GENOMIC DNA]</scope>
    <source>
        <strain evidence="1 2">LaAM-08-1</strain>
    </source>
</reference>
<name>A0A0C9X9S1_9AGAR</name>
<dbReference type="HOGENOM" id="CLU_150408_0_0_1"/>
<dbReference type="Proteomes" id="UP000054477">
    <property type="component" value="Unassembled WGS sequence"/>
</dbReference>